<dbReference type="GO" id="GO:0019005">
    <property type="term" value="C:SCF ubiquitin ligase complex"/>
    <property type="evidence" value="ECO:0007669"/>
    <property type="project" value="TreeGrafter"/>
</dbReference>
<organism evidence="4">
    <name type="scientific">Arion vulgaris</name>
    <dbReference type="NCBI Taxonomy" id="1028688"/>
    <lineage>
        <taxon>Eukaryota</taxon>
        <taxon>Metazoa</taxon>
        <taxon>Spiralia</taxon>
        <taxon>Lophotrochozoa</taxon>
        <taxon>Mollusca</taxon>
        <taxon>Gastropoda</taxon>
        <taxon>Heterobranchia</taxon>
        <taxon>Euthyneura</taxon>
        <taxon>Panpulmonata</taxon>
        <taxon>Eupulmonata</taxon>
        <taxon>Stylommatophora</taxon>
        <taxon>Helicina</taxon>
        <taxon>Arionoidea</taxon>
        <taxon>Arionidae</taxon>
        <taxon>Arion</taxon>
    </lineage>
</organism>
<proteinExistence type="inferred from homology"/>
<evidence type="ECO:0000259" key="3">
    <source>
        <dbReference type="Pfam" id="PF25372"/>
    </source>
</evidence>
<accession>A0A0B6ZTN0</accession>
<feature type="non-terminal residue" evidence="4">
    <location>
        <position position="1"/>
    </location>
</feature>
<dbReference type="SUPFAM" id="SSF52047">
    <property type="entry name" value="RNI-like"/>
    <property type="match status" value="1"/>
</dbReference>
<dbReference type="AlphaFoldDB" id="A0A0B6ZTN0"/>
<reference evidence="4" key="1">
    <citation type="submission" date="2014-12" db="EMBL/GenBank/DDBJ databases">
        <title>Insight into the proteome of Arion vulgaris.</title>
        <authorList>
            <person name="Aradska J."/>
            <person name="Bulat T."/>
            <person name="Smidak R."/>
            <person name="Sarate P."/>
            <person name="Gangsoo J."/>
            <person name="Sialana F."/>
            <person name="Bilban M."/>
            <person name="Lubec G."/>
        </authorList>
    </citation>
    <scope>NUCLEOTIDE SEQUENCE</scope>
    <source>
        <tissue evidence="4">Skin</tissue>
    </source>
</reference>
<dbReference type="InterPro" id="IPR032675">
    <property type="entry name" value="LRR_dom_sf"/>
</dbReference>
<dbReference type="InterPro" id="IPR057207">
    <property type="entry name" value="FBXL15_LRR"/>
</dbReference>
<evidence type="ECO:0000313" key="4">
    <source>
        <dbReference type="EMBL" id="CEK71964.1"/>
    </source>
</evidence>
<comment type="similarity">
    <text evidence="1">Belongs to the AMN1 family.</text>
</comment>
<dbReference type="GO" id="GO:0031146">
    <property type="term" value="P:SCF-dependent proteasomal ubiquitin-dependent protein catabolic process"/>
    <property type="evidence" value="ECO:0007669"/>
    <property type="project" value="TreeGrafter"/>
</dbReference>
<dbReference type="EMBL" id="HACG01025099">
    <property type="protein sequence ID" value="CEK71964.1"/>
    <property type="molecule type" value="Transcribed_RNA"/>
</dbReference>
<dbReference type="InterPro" id="IPR006553">
    <property type="entry name" value="Leu-rich_rpt_Cys-con_subtyp"/>
</dbReference>
<evidence type="ECO:0000256" key="2">
    <source>
        <dbReference type="ARBA" id="ARBA00039628"/>
    </source>
</evidence>
<dbReference type="PANTHER" id="PTHR13318:SF254">
    <property type="entry name" value="PROTEIN AMN1 HOMOLOG"/>
    <property type="match status" value="1"/>
</dbReference>
<dbReference type="SMART" id="SM00367">
    <property type="entry name" value="LRR_CC"/>
    <property type="match status" value="4"/>
</dbReference>
<feature type="domain" description="F-box/LRR-repeat protein 15-like leucin rich repeat" evidence="3">
    <location>
        <begin position="113"/>
        <end position="253"/>
    </location>
</feature>
<protein>
    <recommendedName>
        <fullName evidence="2">Protein AMN1 homolog</fullName>
    </recommendedName>
</protein>
<evidence type="ECO:0000256" key="1">
    <source>
        <dbReference type="ARBA" id="ARBA00038257"/>
    </source>
</evidence>
<name>A0A0B6ZTN0_9EUPU</name>
<sequence length="273" mass="29948">STSMCLDMAVTTTSNIFAIPSLFHASTMVVIYNLDSFENSLWETPANIKQAVLRLMSTRGLITDDNIDKVLHPHVQCLDLSISKVSDQCLRKLSRLRHLIKIDLNSFKEPNESITSAGIISLSKFSPHLQIVYLRRNVNVTDEGIIAISKGCPILRELNVGGCVLLTDATLVALGNNSKHLKSLNISATQVTDNGIDSLCHGLCCQVLTEVDVSGCKKLTDDAVEMLISMCPLMKILLFAACPNISENARVALEDKLLSTEGARMKQVSWTIY</sequence>
<dbReference type="PANTHER" id="PTHR13318">
    <property type="entry name" value="PARTNER OF PAIRED, ISOFORM B-RELATED"/>
    <property type="match status" value="1"/>
</dbReference>
<dbReference type="Pfam" id="PF25372">
    <property type="entry name" value="DUF7885"/>
    <property type="match status" value="1"/>
</dbReference>
<gene>
    <name evidence="4" type="primary">ORF80566</name>
</gene>
<dbReference type="Gene3D" id="3.80.10.10">
    <property type="entry name" value="Ribonuclease Inhibitor"/>
    <property type="match status" value="1"/>
</dbReference>